<evidence type="ECO:0000256" key="4">
    <source>
        <dbReference type="PIRSR" id="PIRSR001434-2"/>
    </source>
</evidence>
<dbReference type="GO" id="GO:0004123">
    <property type="term" value="F:cystathionine gamma-lyase activity"/>
    <property type="evidence" value="ECO:0007669"/>
    <property type="project" value="TreeGrafter"/>
</dbReference>
<dbReference type="SUPFAM" id="SSF53383">
    <property type="entry name" value="PLP-dependent transferases"/>
    <property type="match status" value="1"/>
</dbReference>
<reference evidence="6" key="2">
    <citation type="submission" date="2020-09" db="EMBL/GenBank/DDBJ databases">
        <authorList>
            <person name="Sun Q."/>
            <person name="Zhou Y."/>
        </authorList>
    </citation>
    <scope>NUCLEOTIDE SEQUENCE</scope>
    <source>
        <strain evidence="6">CGMCC 4.7308</strain>
    </source>
</reference>
<evidence type="ECO:0000256" key="1">
    <source>
        <dbReference type="ARBA" id="ARBA00001933"/>
    </source>
</evidence>
<protein>
    <submittedName>
        <fullName evidence="6">Cystathionine gamma-synthase</fullName>
    </submittedName>
</protein>
<keyword evidence="3 4" id="KW-0663">Pyridoxal phosphate</keyword>
<comment type="similarity">
    <text evidence="2 5">Belongs to the trans-sulfuration enzymes family.</text>
</comment>
<dbReference type="InterPro" id="IPR015421">
    <property type="entry name" value="PyrdxlP-dep_Trfase_major"/>
</dbReference>
<dbReference type="InterPro" id="IPR015424">
    <property type="entry name" value="PyrdxlP-dep_Trfase"/>
</dbReference>
<dbReference type="PANTHER" id="PTHR11808:SF15">
    <property type="entry name" value="CYSTATHIONINE GAMMA-LYASE"/>
    <property type="match status" value="1"/>
</dbReference>
<comment type="caution">
    <text evidence="6">The sequence shown here is derived from an EMBL/GenBank/DDBJ whole genome shotgun (WGS) entry which is preliminary data.</text>
</comment>
<organism evidence="6 7">
    <name type="scientific">Nakamurella endophytica</name>
    <dbReference type="NCBI Taxonomy" id="1748367"/>
    <lineage>
        <taxon>Bacteria</taxon>
        <taxon>Bacillati</taxon>
        <taxon>Actinomycetota</taxon>
        <taxon>Actinomycetes</taxon>
        <taxon>Nakamurellales</taxon>
        <taxon>Nakamurellaceae</taxon>
        <taxon>Nakamurella</taxon>
    </lineage>
</organism>
<dbReference type="PIRSF" id="PIRSF001434">
    <property type="entry name" value="CGS"/>
    <property type="match status" value="1"/>
</dbReference>
<proteinExistence type="inferred from homology"/>
<evidence type="ECO:0000256" key="5">
    <source>
        <dbReference type="RuleBase" id="RU362118"/>
    </source>
</evidence>
<dbReference type="GO" id="GO:0019346">
    <property type="term" value="P:transsulfuration"/>
    <property type="evidence" value="ECO:0007669"/>
    <property type="project" value="InterPro"/>
</dbReference>
<dbReference type="InterPro" id="IPR000277">
    <property type="entry name" value="Cys/Met-Metab_PyrdxlP-dep_enz"/>
</dbReference>
<dbReference type="Pfam" id="PF01053">
    <property type="entry name" value="Cys_Met_Meta_PP"/>
    <property type="match status" value="1"/>
</dbReference>
<gene>
    <name evidence="6" type="ORF">GCM10011594_23140</name>
</gene>
<dbReference type="RefSeq" id="WP_188941686.1">
    <property type="nucleotide sequence ID" value="NZ_BMNA01000004.1"/>
</dbReference>
<dbReference type="Gene3D" id="3.90.1150.10">
    <property type="entry name" value="Aspartate Aminotransferase, domain 1"/>
    <property type="match status" value="1"/>
</dbReference>
<evidence type="ECO:0000313" key="7">
    <source>
        <dbReference type="Proteomes" id="UP000655208"/>
    </source>
</evidence>
<dbReference type="Gene3D" id="3.40.640.10">
    <property type="entry name" value="Type I PLP-dependent aspartate aminotransferase-like (Major domain)"/>
    <property type="match status" value="1"/>
</dbReference>
<dbReference type="GO" id="GO:0030170">
    <property type="term" value="F:pyridoxal phosphate binding"/>
    <property type="evidence" value="ECO:0007669"/>
    <property type="project" value="InterPro"/>
</dbReference>
<dbReference type="EMBL" id="BMNA01000004">
    <property type="protein sequence ID" value="GGM02421.1"/>
    <property type="molecule type" value="Genomic_DNA"/>
</dbReference>
<comment type="cofactor">
    <cofactor evidence="1 5">
        <name>pyridoxal 5'-phosphate</name>
        <dbReference type="ChEBI" id="CHEBI:597326"/>
    </cofactor>
</comment>
<dbReference type="AlphaFoldDB" id="A0A917WGK7"/>
<evidence type="ECO:0000256" key="2">
    <source>
        <dbReference type="ARBA" id="ARBA00009077"/>
    </source>
</evidence>
<reference evidence="6" key="1">
    <citation type="journal article" date="2014" name="Int. J. Syst. Evol. Microbiol.">
        <title>Complete genome sequence of Corynebacterium casei LMG S-19264T (=DSM 44701T), isolated from a smear-ripened cheese.</title>
        <authorList>
            <consortium name="US DOE Joint Genome Institute (JGI-PGF)"/>
            <person name="Walter F."/>
            <person name="Albersmeier A."/>
            <person name="Kalinowski J."/>
            <person name="Ruckert C."/>
        </authorList>
    </citation>
    <scope>NUCLEOTIDE SEQUENCE</scope>
    <source>
        <strain evidence="6">CGMCC 4.7308</strain>
    </source>
</reference>
<feature type="modified residue" description="N6-(pyridoxal phosphate)lysine" evidence="4">
    <location>
        <position position="195"/>
    </location>
</feature>
<dbReference type="InterPro" id="IPR015422">
    <property type="entry name" value="PyrdxlP-dep_Trfase_small"/>
</dbReference>
<evidence type="ECO:0000256" key="3">
    <source>
        <dbReference type="ARBA" id="ARBA00022898"/>
    </source>
</evidence>
<evidence type="ECO:0000313" key="6">
    <source>
        <dbReference type="EMBL" id="GGM02421.1"/>
    </source>
</evidence>
<dbReference type="GO" id="GO:0019343">
    <property type="term" value="P:cysteine biosynthetic process via cystathionine"/>
    <property type="evidence" value="ECO:0007669"/>
    <property type="project" value="TreeGrafter"/>
</dbReference>
<name>A0A917WGK7_9ACTN</name>
<dbReference type="Proteomes" id="UP000655208">
    <property type="component" value="Unassembled WGS sequence"/>
</dbReference>
<accession>A0A917WGK7</accession>
<dbReference type="PANTHER" id="PTHR11808">
    <property type="entry name" value="TRANS-SULFURATION ENZYME FAMILY MEMBER"/>
    <property type="match status" value="1"/>
</dbReference>
<keyword evidence="7" id="KW-1185">Reference proteome</keyword>
<sequence length="373" mass="39135">MSQYARSTVAVAAGRPPAEPGAPVNTPIAASVTFHQGAEQNYLRQSGSDSLRAFQEALGELEGGRALAFSSGMAAIAAVVEGLPAGSTVVVPRMTYSGTSSIHDHQERLGRLEVRRVEISDTAAVLEALRREPAPALLWIETPTNPMVGVADVPALAEAAHAVGATVVVDSTWNSPLLLRPLEHGADVVMHSVTKYLSGHSDLLMGALVTGPDDDERFAAFKLRRDLTGGLPGMLETFLALRGIRTLAVRMERAQANAGVLAQRLAAHPAVERVLYPGLPDDPGHDLVARLHDGPGAMLSFLVAGGAPAADRVCAAVRLVTNATSLGGVETLVERRAQYAVDAANGTPDNLLRLSVGIEDVQDLWADLSRALG</sequence>
<dbReference type="GO" id="GO:0005737">
    <property type="term" value="C:cytoplasm"/>
    <property type="evidence" value="ECO:0007669"/>
    <property type="project" value="TreeGrafter"/>
</dbReference>
<dbReference type="GO" id="GO:0003962">
    <property type="term" value="F:cystathionine gamma-synthase activity"/>
    <property type="evidence" value="ECO:0007669"/>
    <property type="project" value="TreeGrafter"/>
</dbReference>